<evidence type="ECO:0000313" key="10">
    <source>
        <dbReference type="Proteomes" id="UP000492821"/>
    </source>
</evidence>
<evidence type="ECO:0000256" key="3">
    <source>
        <dbReference type="ARBA" id="ARBA00007204"/>
    </source>
</evidence>
<dbReference type="PANTHER" id="PTHR48416:SF1">
    <property type="entry name" value="CYTOCHROME C OXIDASE SUBUNIT 6C"/>
    <property type="match status" value="1"/>
</dbReference>
<dbReference type="Pfam" id="PF02937">
    <property type="entry name" value="COX6C"/>
    <property type="match status" value="1"/>
</dbReference>
<keyword evidence="8 9" id="KW-0472">Membrane</keyword>
<keyword evidence="7" id="KW-0496">Mitochondrion</keyword>
<dbReference type="Proteomes" id="UP000492821">
    <property type="component" value="Unassembled WGS sequence"/>
</dbReference>
<comment type="pathway">
    <text evidence="2">Energy metabolism; oxidative phosphorylation.</text>
</comment>
<evidence type="ECO:0000256" key="5">
    <source>
        <dbReference type="ARBA" id="ARBA00022792"/>
    </source>
</evidence>
<dbReference type="Gene3D" id="4.10.93.10">
    <property type="entry name" value="Mitochondrial cytochrome c oxidase subunit VIc/VIIs"/>
    <property type="match status" value="1"/>
</dbReference>
<reference evidence="11" key="2">
    <citation type="submission" date="2020-10" db="UniProtKB">
        <authorList>
            <consortium name="WormBaseParasite"/>
        </authorList>
    </citation>
    <scope>IDENTIFICATION</scope>
</reference>
<keyword evidence="10" id="KW-1185">Reference proteome</keyword>
<evidence type="ECO:0000256" key="7">
    <source>
        <dbReference type="ARBA" id="ARBA00023128"/>
    </source>
</evidence>
<dbReference type="PANTHER" id="PTHR48416">
    <property type="entry name" value="CYTOCHROME C OXIDASE SUBUNIT 6C"/>
    <property type="match status" value="1"/>
</dbReference>
<organism evidence="10 11">
    <name type="scientific">Panagrellus redivivus</name>
    <name type="common">Microworm</name>
    <dbReference type="NCBI Taxonomy" id="6233"/>
    <lineage>
        <taxon>Eukaryota</taxon>
        <taxon>Metazoa</taxon>
        <taxon>Ecdysozoa</taxon>
        <taxon>Nematoda</taxon>
        <taxon>Chromadorea</taxon>
        <taxon>Rhabditida</taxon>
        <taxon>Tylenchina</taxon>
        <taxon>Panagrolaimomorpha</taxon>
        <taxon>Panagrolaimoidea</taxon>
        <taxon>Panagrolaimidae</taxon>
        <taxon>Panagrellus</taxon>
    </lineage>
</organism>
<protein>
    <submittedName>
        <fullName evidence="11">COX6C domain-containing protein</fullName>
    </submittedName>
</protein>
<keyword evidence="6 9" id="KW-1133">Transmembrane helix</keyword>
<reference evidence="10" key="1">
    <citation type="journal article" date="2013" name="Genetics">
        <title>The draft genome and transcriptome of Panagrellus redivivus are shaped by the harsh demands of a free-living lifestyle.</title>
        <authorList>
            <person name="Srinivasan J."/>
            <person name="Dillman A.R."/>
            <person name="Macchietto M.G."/>
            <person name="Heikkinen L."/>
            <person name="Lakso M."/>
            <person name="Fracchia K.M."/>
            <person name="Antoshechkin I."/>
            <person name="Mortazavi A."/>
            <person name="Wong G."/>
            <person name="Sternberg P.W."/>
        </authorList>
    </citation>
    <scope>NUCLEOTIDE SEQUENCE [LARGE SCALE GENOMIC DNA]</scope>
    <source>
        <strain evidence="10">MT8872</strain>
    </source>
</reference>
<dbReference type="AlphaFoldDB" id="A0A7E5A1X5"/>
<keyword evidence="5" id="KW-0999">Mitochondrion inner membrane</keyword>
<sequence length="128" mass="15057">MIEGFRDFLRGPRRFDHWLFLTFRACRSLFREPRPKMSSPPAPLRQMLHGNARRFMFLSLAASIGSSAALYFGYVHPRHLKYEEYFATYDPYVRMREICAANKGYLHTCPHELAKLYEEKGKPIAPLQ</sequence>
<dbReference type="WBParaSite" id="Pan_g8833.t1">
    <property type="protein sequence ID" value="Pan_g8833.t1"/>
    <property type="gene ID" value="Pan_g8833"/>
</dbReference>
<proteinExistence type="inferred from homology"/>
<dbReference type="SUPFAM" id="SSF81415">
    <property type="entry name" value="Mitochondrial cytochrome c oxidase subunit VIc"/>
    <property type="match status" value="1"/>
</dbReference>
<name>A0A7E5A1X5_PANRE</name>
<evidence type="ECO:0000256" key="8">
    <source>
        <dbReference type="ARBA" id="ARBA00023136"/>
    </source>
</evidence>
<evidence type="ECO:0000256" key="6">
    <source>
        <dbReference type="ARBA" id="ARBA00022989"/>
    </source>
</evidence>
<evidence type="ECO:0000256" key="4">
    <source>
        <dbReference type="ARBA" id="ARBA00022692"/>
    </source>
</evidence>
<feature type="transmembrane region" description="Helical" evidence="9">
    <location>
        <begin position="55"/>
        <end position="74"/>
    </location>
</feature>
<keyword evidence="4 9" id="KW-0812">Transmembrane</keyword>
<dbReference type="InterPro" id="IPR034884">
    <property type="entry name" value="Cytochrome_c_oxidase_VIc/VIIs"/>
</dbReference>
<evidence type="ECO:0000313" key="11">
    <source>
        <dbReference type="WBParaSite" id="Pan_g8833.t1"/>
    </source>
</evidence>
<dbReference type="InterPro" id="IPR051389">
    <property type="entry name" value="Cytochrome_c_oxidase_VIc"/>
</dbReference>
<comment type="similarity">
    <text evidence="3">Belongs to the cytochrome c oxidase subunit 6c family.</text>
</comment>
<dbReference type="InterPro" id="IPR037169">
    <property type="entry name" value="Cytochrome_c_oxidase_VIc_sf"/>
</dbReference>
<evidence type="ECO:0000256" key="1">
    <source>
        <dbReference type="ARBA" id="ARBA00004434"/>
    </source>
</evidence>
<accession>A0A7E5A1X5</accession>
<comment type="subcellular location">
    <subcellularLocation>
        <location evidence="1">Mitochondrion inner membrane</location>
        <topology evidence="1">Single-pass membrane protein</topology>
    </subcellularLocation>
</comment>
<dbReference type="GO" id="GO:0005743">
    <property type="term" value="C:mitochondrial inner membrane"/>
    <property type="evidence" value="ECO:0007669"/>
    <property type="project" value="UniProtKB-SubCell"/>
</dbReference>
<evidence type="ECO:0000256" key="9">
    <source>
        <dbReference type="SAM" id="Phobius"/>
    </source>
</evidence>
<evidence type="ECO:0000256" key="2">
    <source>
        <dbReference type="ARBA" id="ARBA00004673"/>
    </source>
</evidence>